<keyword evidence="3" id="KW-1185">Reference proteome</keyword>
<keyword evidence="1" id="KW-0472">Membrane</keyword>
<evidence type="ECO:0000313" key="2">
    <source>
        <dbReference type="EMBL" id="KAF2132690.1"/>
    </source>
</evidence>
<evidence type="ECO:0000313" key="3">
    <source>
        <dbReference type="Proteomes" id="UP000799771"/>
    </source>
</evidence>
<feature type="transmembrane region" description="Helical" evidence="1">
    <location>
        <begin position="102"/>
        <end position="123"/>
    </location>
</feature>
<feature type="transmembrane region" description="Helical" evidence="1">
    <location>
        <begin position="40"/>
        <end position="57"/>
    </location>
</feature>
<dbReference type="EMBL" id="ML977500">
    <property type="protein sequence ID" value="KAF2132690.1"/>
    <property type="molecule type" value="Genomic_DNA"/>
</dbReference>
<accession>A0A6A6ALL0</accession>
<dbReference type="RefSeq" id="XP_033527077.1">
    <property type="nucleotide sequence ID" value="XM_033670131.1"/>
</dbReference>
<feature type="transmembrane region" description="Helical" evidence="1">
    <location>
        <begin position="12"/>
        <end position="34"/>
    </location>
</feature>
<dbReference type="AlphaFoldDB" id="A0A6A6ALL0"/>
<name>A0A6A6ALL0_9PLEO</name>
<evidence type="ECO:0000256" key="1">
    <source>
        <dbReference type="SAM" id="Phobius"/>
    </source>
</evidence>
<dbReference type="Pfam" id="PF06961">
    <property type="entry name" value="DUF1294"/>
    <property type="match status" value="1"/>
</dbReference>
<dbReference type="OrthoDB" id="10259680at2759"/>
<dbReference type="Proteomes" id="UP000799771">
    <property type="component" value="Unassembled WGS sequence"/>
</dbReference>
<reference evidence="2" key="1">
    <citation type="journal article" date="2020" name="Stud. Mycol.">
        <title>101 Dothideomycetes genomes: a test case for predicting lifestyles and emergence of pathogens.</title>
        <authorList>
            <person name="Haridas S."/>
            <person name="Albert R."/>
            <person name="Binder M."/>
            <person name="Bloem J."/>
            <person name="Labutti K."/>
            <person name="Salamov A."/>
            <person name="Andreopoulos B."/>
            <person name="Baker S."/>
            <person name="Barry K."/>
            <person name="Bills G."/>
            <person name="Bluhm B."/>
            <person name="Cannon C."/>
            <person name="Castanera R."/>
            <person name="Culley D."/>
            <person name="Daum C."/>
            <person name="Ezra D."/>
            <person name="Gonzalez J."/>
            <person name="Henrissat B."/>
            <person name="Kuo A."/>
            <person name="Liang C."/>
            <person name="Lipzen A."/>
            <person name="Lutzoni F."/>
            <person name="Magnuson J."/>
            <person name="Mondo S."/>
            <person name="Nolan M."/>
            <person name="Ohm R."/>
            <person name="Pangilinan J."/>
            <person name="Park H.-J."/>
            <person name="Ramirez L."/>
            <person name="Alfaro M."/>
            <person name="Sun H."/>
            <person name="Tritt A."/>
            <person name="Yoshinaga Y."/>
            <person name="Zwiers L.-H."/>
            <person name="Turgeon B."/>
            <person name="Goodwin S."/>
            <person name="Spatafora J."/>
            <person name="Crous P."/>
            <person name="Grigoriev I."/>
        </authorList>
    </citation>
    <scope>NUCLEOTIDE SEQUENCE</scope>
    <source>
        <strain evidence="2">CBS 119687</strain>
    </source>
</reference>
<keyword evidence="1" id="KW-1133">Transmembrane helix</keyword>
<sequence length="127" mass="14332">MPPRKPYRHRPLTVATVAGILSLVLPTVTLIRLYTATHSLLPIAYTCAVSSVTFVLYGYDKMQARSMEWRVAEVKLHFLAMVGGWPGALAGMHYFQHKTRKVGFQVGFWGIVMGWHGLLWGFWRGGL</sequence>
<proteinExistence type="predicted"/>
<protein>
    <submittedName>
        <fullName evidence="2">DUF1294-domain-containing protein</fullName>
    </submittedName>
</protein>
<dbReference type="GeneID" id="54410563"/>
<keyword evidence="1" id="KW-0812">Transmembrane</keyword>
<organism evidence="2 3">
    <name type="scientific">Dothidotthia symphoricarpi CBS 119687</name>
    <dbReference type="NCBI Taxonomy" id="1392245"/>
    <lineage>
        <taxon>Eukaryota</taxon>
        <taxon>Fungi</taxon>
        <taxon>Dikarya</taxon>
        <taxon>Ascomycota</taxon>
        <taxon>Pezizomycotina</taxon>
        <taxon>Dothideomycetes</taxon>
        <taxon>Pleosporomycetidae</taxon>
        <taxon>Pleosporales</taxon>
        <taxon>Dothidotthiaceae</taxon>
        <taxon>Dothidotthia</taxon>
    </lineage>
</organism>
<dbReference type="InterPro" id="IPR010718">
    <property type="entry name" value="DUF1294"/>
</dbReference>
<gene>
    <name evidence="2" type="ORF">P153DRAFT_382309</name>
</gene>